<evidence type="ECO:0000313" key="3">
    <source>
        <dbReference type="Proteomes" id="UP000281514"/>
    </source>
</evidence>
<evidence type="ECO:0000256" key="1">
    <source>
        <dbReference type="SAM" id="MobiDB-lite"/>
    </source>
</evidence>
<dbReference type="EMBL" id="RBTX01000162">
    <property type="protein sequence ID" value="RMU38429.1"/>
    <property type="molecule type" value="Genomic_DNA"/>
</dbReference>
<protein>
    <submittedName>
        <fullName evidence="2">Uncharacterized protein</fullName>
    </submittedName>
</protein>
<feature type="compositionally biased region" description="Basic and acidic residues" evidence="1">
    <location>
        <begin position="20"/>
        <end position="32"/>
    </location>
</feature>
<accession>A0A3M5TXV3</accession>
<gene>
    <name evidence="2" type="ORF">ALP32_103896</name>
</gene>
<proteinExistence type="predicted"/>
<comment type="caution">
    <text evidence="2">The sequence shown here is derived from an EMBL/GenBank/DDBJ whole genome shotgun (WGS) entry which is preliminary data.</text>
</comment>
<dbReference type="AlphaFoldDB" id="A0A3M5TXV3"/>
<dbReference type="Proteomes" id="UP000281514">
    <property type="component" value="Unassembled WGS sequence"/>
</dbReference>
<feature type="region of interest" description="Disordered" evidence="1">
    <location>
        <begin position="15"/>
        <end position="50"/>
    </location>
</feature>
<reference evidence="2 3" key="1">
    <citation type="submission" date="2018-08" db="EMBL/GenBank/DDBJ databases">
        <title>Recombination of ecologically and evolutionarily significant loci maintains genetic cohesion in the Pseudomonas syringae species complex.</title>
        <authorList>
            <person name="Dillon M."/>
            <person name="Thakur S."/>
            <person name="Almeida R.N.D."/>
            <person name="Weir B.S."/>
            <person name="Guttman D.S."/>
        </authorList>
    </citation>
    <scope>NUCLEOTIDE SEQUENCE [LARGE SCALE GENOMIC DNA]</scope>
    <source>
        <strain evidence="2 3">ICMP 9749</strain>
    </source>
</reference>
<organism evidence="2 3">
    <name type="scientific">Pseudomonas avellanae</name>
    <dbReference type="NCBI Taxonomy" id="46257"/>
    <lineage>
        <taxon>Bacteria</taxon>
        <taxon>Pseudomonadati</taxon>
        <taxon>Pseudomonadota</taxon>
        <taxon>Gammaproteobacteria</taxon>
        <taxon>Pseudomonadales</taxon>
        <taxon>Pseudomonadaceae</taxon>
        <taxon>Pseudomonas</taxon>
    </lineage>
</organism>
<sequence length="50" mass="5627">MIVLFTAPRKALSLALPSHQRTEQEQHGHNEQDPQYGALSPKYPVEKIDG</sequence>
<name>A0A3M5TXV3_9PSED</name>
<evidence type="ECO:0000313" key="2">
    <source>
        <dbReference type="EMBL" id="RMU38429.1"/>
    </source>
</evidence>